<dbReference type="GO" id="GO:0003677">
    <property type="term" value="F:DNA binding"/>
    <property type="evidence" value="ECO:0007669"/>
    <property type="project" value="UniProtKB-KW"/>
</dbReference>
<dbReference type="SUPFAM" id="SSF47413">
    <property type="entry name" value="lambda repressor-like DNA-binding domains"/>
    <property type="match status" value="1"/>
</dbReference>
<gene>
    <name evidence="3" type="ORF">H9717_07535</name>
</gene>
<evidence type="ECO:0000313" key="4">
    <source>
        <dbReference type="Proteomes" id="UP000886858"/>
    </source>
</evidence>
<comment type="caution">
    <text evidence="3">The sequence shown here is derived from an EMBL/GenBank/DDBJ whole genome shotgun (WGS) entry which is preliminary data.</text>
</comment>
<reference evidence="3" key="1">
    <citation type="journal article" date="2021" name="PeerJ">
        <title>Extensive microbial diversity within the chicken gut microbiome revealed by metagenomics and culture.</title>
        <authorList>
            <person name="Gilroy R."/>
            <person name="Ravi A."/>
            <person name="Getino M."/>
            <person name="Pursley I."/>
            <person name="Horton D.L."/>
            <person name="Alikhan N.F."/>
            <person name="Baker D."/>
            <person name="Gharbi K."/>
            <person name="Hall N."/>
            <person name="Watson M."/>
            <person name="Adriaenssens E.M."/>
            <person name="Foster-Nyarko E."/>
            <person name="Jarju S."/>
            <person name="Secka A."/>
            <person name="Antonio M."/>
            <person name="Oren A."/>
            <person name="Chaudhuri R.R."/>
            <person name="La Ragione R."/>
            <person name="Hildebrand F."/>
            <person name="Pallen M.J."/>
        </authorList>
    </citation>
    <scope>NUCLEOTIDE SEQUENCE</scope>
    <source>
        <strain evidence="3">CHK179-7159</strain>
    </source>
</reference>
<name>A0A9D2L126_9FIRM</name>
<organism evidence="3 4">
    <name type="scientific">Candidatus Eisenbergiella merdipullorum</name>
    <dbReference type="NCBI Taxonomy" id="2838553"/>
    <lineage>
        <taxon>Bacteria</taxon>
        <taxon>Bacillati</taxon>
        <taxon>Bacillota</taxon>
        <taxon>Clostridia</taxon>
        <taxon>Lachnospirales</taxon>
        <taxon>Lachnospiraceae</taxon>
        <taxon>Eisenbergiella</taxon>
    </lineage>
</organism>
<dbReference type="InterPro" id="IPR001387">
    <property type="entry name" value="Cro/C1-type_HTH"/>
</dbReference>
<evidence type="ECO:0000313" key="3">
    <source>
        <dbReference type="EMBL" id="HJA92955.1"/>
    </source>
</evidence>
<evidence type="ECO:0000256" key="1">
    <source>
        <dbReference type="ARBA" id="ARBA00023125"/>
    </source>
</evidence>
<dbReference type="EMBL" id="DWYY01000079">
    <property type="protein sequence ID" value="HJA92955.1"/>
    <property type="molecule type" value="Genomic_DNA"/>
</dbReference>
<dbReference type="InterPro" id="IPR010982">
    <property type="entry name" value="Lambda_DNA-bd_dom_sf"/>
</dbReference>
<dbReference type="AlphaFoldDB" id="A0A9D2L126"/>
<protein>
    <submittedName>
        <fullName evidence="3">Helix-turn-helix transcriptional regulator</fullName>
    </submittedName>
</protein>
<dbReference type="CDD" id="cd00093">
    <property type="entry name" value="HTH_XRE"/>
    <property type="match status" value="1"/>
</dbReference>
<keyword evidence="1" id="KW-0238">DNA-binding</keyword>
<feature type="domain" description="HTH cro/C1-type" evidence="2">
    <location>
        <begin position="5"/>
        <end position="59"/>
    </location>
</feature>
<evidence type="ECO:0000259" key="2">
    <source>
        <dbReference type="PROSITE" id="PS50943"/>
    </source>
</evidence>
<dbReference type="PANTHER" id="PTHR46558">
    <property type="entry name" value="TRACRIPTIONAL REGULATORY PROTEIN-RELATED-RELATED"/>
    <property type="match status" value="1"/>
</dbReference>
<accession>A0A9D2L126</accession>
<dbReference type="Gene3D" id="1.10.260.40">
    <property type="entry name" value="lambda repressor-like DNA-binding domains"/>
    <property type="match status" value="1"/>
</dbReference>
<dbReference type="PROSITE" id="PS50943">
    <property type="entry name" value="HTH_CROC1"/>
    <property type="match status" value="1"/>
</dbReference>
<sequence length="71" mass="8274">MKNRVEELRKKLGLNQEDFAKTLKVSRQTVSSIETGKYNPSLELAFAISDFFGKQIEEIFIYERGCKDEKK</sequence>
<dbReference type="PANTHER" id="PTHR46558:SF4">
    <property type="entry name" value="DNA-BIDING PHAGE PROTEIN"/>
    <property type="match status" value="1"/>
</dbReference>
<proteinExistence type="predicted"/>
<dbReference type="Proteomes" id="UP000886858">
    <property type="component" value="Unassembled WGS sequence"/>
</dbReference>
<dbReference type="Pfam" id="PF01381">
    <property type="entry name" value="HTH_3"/>
    <property type="match status" value="1"/>
</dbReference>
<reference evidence="3" key="2">
    <citation type="submission" date="2021-04" db="EMBL/GenBank/DDBJ databases">
        <authorList>
            <person name="Gilroy R."/>
        </authorList>
    </citation>
    <scope>NUCLEOTIDE SEQUENCE</scope>
    <source>
        <strain evidence="3">CHK179-7159</strain>
    </source>
</reference>
<dbReference type="SMART" id="SM00530">
    <property type="entry name" value="HTH_XRE"/>
    <property type="match status" value="1"/>
</dbReference>